<organism evidence="3 4">
    <name type="scientific">Thamnidium elegans</name>
    <dbReference type="NCBI Taxonomy" id="101142"/>
    <lineage>
        <taxon>Eukaryota</taxon>
        <taxon>Fungi</taxon>
        <taxon>Fungi incertae sedis</taxon>
        <taxon>Mucoromycota</taxon>
        <taxon>Mucoromycotina</taxon>
        <taxon>Mucoromycetes</taxon>
        <taxon>Mucorales</taxon>
        <taxon>Mucorineae</taxon>
        <taxon>Mucoraceae</taxon>
        <taxon>Thamnidium</taxon>
    </lineage>
</organism>
<accession>A0A8H7SGI1</accession>
<evidence type="ECO:0000313" key="3">
    <source>
        <dbReference type="EMBL" id="KAG2229994.1"/>
    </source>
</evidence>
<dbReference type="EMBL" id="JAEPRE010000230">
    <property type="protein sequence ID" value="KAG2229994.1"/>
    <property type="molecule type" value="Genomic_DNA"/>
</dbReference>
<gene>
    <name evidence="3" type="ORF">INT48_007812</name>
</gene>
<feature type="compositionally biased region" description="Pro residues" evidence="1">
    <location>
        <begin position="58"/>
        <end position="102"/>
    </location>
</feature>
<feature type="region of interest" description="Disordered" evidence="1">
    <location>
        <begin position="45"/>
        <end position="102"/>
    </location>
</feature>
<protein>
    <submittedName>
        <fullName evidence="3">Uncharacterized protein</fullName>
    </submittedName>
</protein>
<sequence length="102" mass="11767">MLKVLLVISLMALMQAWASPIEGQNTHKQAMRVWWNSFYQQESQAPNPLAARDVSPAIIPPWRPSPPWGPPPPWRPPPPVWTPPWRPPPPPWRPPPWGHRDN</sequence>
<comment type="caution">
    <text evidence="3">The sequence shown here is derived from an EMBL/GenBank/DDBJ whole genome shotgun (WGS) entry which is preliminary data.</text>
</comment>
<feature type="chain" id="PRO_5034473623" evidence="2">
    <location>
        <begin position="19"/>
        <end position="102"/>
    </location>
</feature>
<keyword evidence="4" id="KW-1185">Reference proteome</keyword>
<dbReference type="OrthoDB" id="10462568at2759"/>
<keyword evidence="2" id="KW-0732">Signal</keyword>
<proteinExistence type="predicted"/>
<evidence type="ECO:0000256" key="2">
    <source>
        <dbReference type="SAM" id="SignalP"/>
    </source>
</evidence>
<dbReference type="AlphaFoldDB" id="A0A8H7SGI1"/>
<dbReference type="Proteomes" id="UP000613177">
    <property type="component" value="Unassembled WGS sequence"/>
</dbReference>
<reference evidence="3" key="1">
    <citation type="submission" date="2021-01" db="EMBL/GenBank/DDBJ databases">
        <title>Metabolic potential, ecology and presence of endohyphal bacteria is reflected in genomic diversity of Mucoromycotina.</title>
        <authorList>
            <person name="Muszewska A."/>
            <person name="Okrasinska A."/>
            <person name="Steczkiewicz K."/>
            <person name="Drgas O."/>
            <person name="Orlowska M."/>
            <person name="Perlinska-Lenart U."/>
            <person name="Aleksandrzak-Piekarczyk T."/>
            <person name="Szatraj K."/>
            <person name="Zielenkiewicz U."/>
            <person name="Pilsyk S."/>
            <person name="Malc E."/>
            <person name="Mieczkowski P."/>
            <person name="Kruszewska J.S."/>
            <person name="Biernat P."/>
            <person name="Pawlowska J."/>
        </authorList>
    </citation>
    <scope>NUCLEOTIDE SEQUENCE</scope>
    <source>
        <strain evidence="3">WA0000018081</strain>
    </source>
</reference>
<evidence type="ECO:0000313" key="4">
    <source>
        <dbReference type="Proteomes" id="UP000613177"/>
    </source>
</evidence>
<name>A0A8H7SGI1_9FUNG</name>
<evidence type="ECO:0000256" key="1">
    <source>
        <dbReference type="SAM" id="MobiDB-lite"/>
    </source>
</evidence>
<feature type="signal peptide" evidence="2">
    <location>
        <begin position="1"/>
        <end position="18"/>
    </location>
</feature>